<evidence type="ECO:0000256" key="9">
    <source>
        <dbReference type="ARBA" id="ARBA00049985"/>
    </source>
</evidence>
<dbReference type="SMART" id="SM00382">
    <property type="entry name" value="AAA"/>
    <property type="match status" value="1"/>
</dbReference>
<protein>
    <submittedName>
        <fullName evidence="11">ATP-binding cassette domain-containing protein</fullName>
    </submittedName>
</protein>
<evidence type="ECO:0000313" key="11">
    <source>
        <dbReference type="EMBL" id="RLV55779.1"/>
    </source>
</evidence>
<dbReference type="NCBIfam" id="TIGR01188">
    <property type="entry name" value="drrA"/>
    <property type="match status" value="1"/>
</dbReference>
<keyword evidence="2" id="KW-0813">Transport</keyword>
<dbReference type="PANTHER" id="PTHR42711:SF19">
    <property type="entry name" value="DOXORUBICIN RESISTANCE ATP-BINDING PROTEIN DRRA"/>
    <property type="match status" value="1"/>
</dbReference>
<dbReference type="Pfam" id="PF00005">
    <property type="entry name" value="ABC_tran"/>
    <property type="match status" value="1"/>
</dbReference>
<dbReference type="GO" id="GO:0043215">
    <property type="term" value="P:daunorubicin transport"/>
    <property type="evidence" value="ECO:0007669"/>
    <property type="project" value="InterPro"/>
</dbReference>
<comment type="similarity">
    <text evidence="9">Belongs to the ABC transporter superfamily. Drug exporter-1 (DrugE1) (TC 3.A.1.105) family.</text>
</comment>
<dbReference type="GO" id="GO:0046677">
    <property type="term" value="P:response to antibiotic"/>
    <property type="evidence" value="ECO:0007669"/>
    <property type="project" value="UniProtKB-KW"/>
</dbReference>
<keyword evidence="4" id="KW-0547">Nucleotide-binding</keyword>
<keyword evidence="5 11" id="KW-0067">ATP-binding</keyword>
<evidence type="ECO:0000256" key="3">
    <source>
        <dbReference type="ARBA" id="ARBA00022475"/>
    </source>
</evidence>
<dbReference type="InterPro" id="IPR003439">
    <property type="entry name" value="ABC_transporter-like_ATP-bd"/>
</dbReference>
<comment type="subcellular location">
    <subcellularLocation>
        <location evidence="1">Cell membrane</location>
        <topology evidence="1">Peripheral membrane protein</topology>
        <orientation evidence="1">Cytoplasmic side</orientation>
    </subcellularLocation>
</comment>
<proteinExistence type="inferred from homology"/>
<dbReference type="AlphaFoldDB" id="A0A3L8PLU1"/>
<keyword evidence="12" id="KW-1185">Reference proteome</keyword>
<keyword evidence="6" id="KW-1278">Translocase</keyword>
<dbReference type="InterPro" id="IPR050763">
    <property type="entry name" value="ABC_transporter_ATP-binding"/>
</dbReference>
<evidence type="ECO:0000256" key="6">
    <source>
        <dbReference type="ARBA" id="ARBA00022967"/>
    </source>
</evidence>
<reference evidence="11 12" key="1">
    <citation type="submission" date="2018-10" db="EMBL/GenBank/DDBJ databases">
        <title>Aeromicrobium sp. 9W16Y-2 whole genome shotgun sequence.</title>
        <authorList>
            <person name="Li F."/>
        </authorList>
    </citation>
    <scope>NUCLEOTIDE SEQUENCE [LARGE SCALE GENOMIC DNA]</scope>
    <source>
        <strain evidence="11 12">9W16Y-2</strain>
    </source>
</reference>
<dbReference type="PROSITE" id="PS50893">
    <property type="entry name" value="ABC_TRANSPORTER_2"/>
    <property type="match status" value="1"/>
</dbReference>
<evidence type="ECO:0000256" key="2">
    <source>
        <dbReference type="ARBA" id="ARBA00022448"/>
    </source>
</evidence>
<evidence type="ECO:0000256" key="8">
    <source>
        <dbReference type="ARBA" id="ARBA00023251"/>
    </source>
</evidence>
<dbReference type="SUPFAM" id="SSF52540">
    <property type="entry name" value="P-loop containing nucleoside triphosphate hydrolases"/>
    <property type="match status" value="1"/>
</dbReference>
<evidence type="ECO:0000256" key="4">
    <source>
        <dbReference type="ARBA" id="ARBA00022741"/>
    </source>
</evidence>
<dbReference type="Gene3D" id="3.40.50.300">
    <property type="entry name" value="P-loop containing nucleotide triphosphate hydrolases"/>
    <property type="match status" value="1"/>
</dbReference>
<dbReference type="GO" id="GO:1900753">
    <property type="term" value="P:doxorubicin transport"/>
    <property type="evidence" value="ECO:0007669"/>
    <property type="project" value="InterPro"/>
</dbReference>
<dbReference type="GO" id="GO:0005524">
    <property type="term" value="F:ATP binding"/>
    <property type="evidence" value="ECO:0007669"/>
    <property type="project" value="UniProtKB-KW"/>
</dbReference>
<keyword evidence="7" id="KW-0472">Membrane</keyword>
<evidence type="ECO:0000256" key="7">
    <source>
        <dbReference type="ARBA" id="ARBA00023136"/>
    </source>
</evidence>
<dbReference type="PROSITE" id="PS00211">
    <property type="entry name" value="ABC_TRANSPORTER_1"/>
    <property type="match status" value="1"/>
</dbReference>
<accession>A0A3L8PLU1</accession>
<dbReference type="InterPro" id="IPR017871">
    <property type="entry name" value="ABC_transporter-like_CS"/>
</dbReference>
<evidence type="ECO:0000256" key="5">
    <source>
        <dbReference type="ARBA" id="ARBA00022840"/>
    </source>
</evidence>
<dbReference type="InterPro" id="IPR003593">
    <property type="entry name" value="AAA+_ATPase"/>
</dbReference>
<organism evidence="11 12">
    <name type="scientific">Aeromicrobium phragmitis</name>
    <dbReference type="NCBI Taxonomy" id="2478914"/>
    <lineage>
        <taxon>Bacteria</taxon>
        <taxon>Bacillati</taxon>
        <taxon>Actinomycetota</taxon>
        <taxon>Actinomycetes</taxon>
        <taxon>Propionibacteriales</taxon>
        <taxon>Nocardioidaceae</taxon>
        <taxon>Aeromicrobium</taxon>
    </lineage>
</organism>
<gene>
    <name evidence="11" type="ORF">D9V41_10000</name>
</gene>
<dbReference type="InterPro" id="IPR005894">
    <property type="entry name" value="DrrA"/>
</dbReference>
<dbReference type="GO" id="GO:0005886">
    <property type="term" value="C:plasma membrane"/>
    <property type="evidence" value="ECO:0007669"/>
    <property type="project" value="UniProtKB-SubCell"/>
</dbReference>
<dbReference type="RefSeq" id="WP_121794416.1">
    <property type="nucleotide sequence ID" value="NZ_RDBF01000006.1"/>
</dbReference>
<dbReference type="InterPro" id="IPR027417">
    <property type="entry name" value="P-loop_NTPase"/>
</dbReference>
<dbReference type="OrthoDB" id="9804819at2"/>
<evidence type="ECO:0000259" key="10">
    <source>
        <dbReference type="PROSITE" id="PS50893"/>
    </source>
</evidence>
<sequence length="323" mass="35135">MSTDVQPAILLEGVSKRYRGRGAVLDGLDLVVGPGTVHGLLGPNGAGKTTTVRILTTLLRFDAGSAWVAGRDVVKDPIGVRARIGVAGQFTTVDELLSGRENLELFARLHHLPPKTARLRATDLLERFDLAPAADRPVRGYSGGMRRRLDLAVSLIRNPQVLFLDEPTTGLDPRSRLEVWNSVRELASSGTTVLLTTQYLEEADRLCQRISMIDHGRVVAEGCSAELKLYVGRTRAEISVPEGRDLLGAAHRVAMNVGSMPELDADARTLSVAMNGEAQILEQLAGALRELGLTTEELALRRPDLDDVFLHVTGRTTQGQRER</sequence>
<dbReference type="PANTHER" id="PTHR42711">
    <property type="entry name" value="ABC TRANSPORTER ATP-BINDING PROTEIN"/>
    <property type="match status" value="1"/>
</dbReference>
<dbReference type="GO" id="GO:0016887">
    <property type="term" value="F:ATP hydrolysis activity"/>
    <property type="evidence" value="ECO:0007669"/>
    <property type="project" value="InterPro"/>
</dbReference>
<keyword evidence="3" id="KW-1003">Cell membrane</keyword>
<comment type="caution">
    <text evidence="11">The sequence shown here is derived from an EMBL/GenBank/DDBJ whole genome shotgun (WGS) entry which is preliminary data.</text>
</comment>
<name>A0A3L8PLU1_9ACTN</name>
<keyword evidence="8" id="KW-0046">Antibiotic resistance</keyword>
<feature type="domain" description="ABC transporter" evidence="10">
    <location>
        <begin position="9"/>
        <end position="240"/>
    </location>
</feature>
<dbReference type="EMBL" id="RDBF01000006">
    <property type="protein sequence ID" value="RLV55779.1"/>
    <property type="molecule type" value="Genomic_DNA"/>
</dbReference>
<dbReference type="Proteomes" id="UP000282515">
    <property type="component" value="Unassembled WGS sequence"/>
</dbReference>
<evidence type="ECO:0000256" key="1">
    <source>
        <dbReference type="ARBA" id="ARBA00004413"/>
    </source>
</evidence>
<evidence type="ECO:0000313" key="12">
    <source>
        <dbReference type="Proteomes" id="UP000282515"/>
    </source>
</evidence>